<dbReference type="GO" id="GO:0005763">
    <property type="term" value="C:mitochondrial small ribosomal subunit"/>
    <property type="evidence" value="ECO:0007669"/>
    <property type="project" value="Ensembl"/>
</dbReference>
<dbReference type="GO" id="GO:0003735">
    <property type="term" value="F:structural constituent of ribosome"/>
    <property type="evidence" value="ECO:0007669"/>
    <property type="project" value="Ensembl"/>
</dbReference>
<keyword evidence="2" id="KW-1185">Reference proteome</keyword>
<evidence type="ECO:0000313" key="1">
    <source>
        <dbReference type="Ensembl" id="ENSNNAP00000022734.1"/>
    </source>
</evidence>
<dbReference type="Ensembl" id="ENSNNAT00000023828.1">
    <property type="protein sequence ID" value="ENSNNAP00000022734.1"/>
    <property type="gene ID" value="ENSNNAG00000014999.1"/>
</dbReference>
<proteinExistence type="predicted"/>
<dbReference type="PANTHER" id="PTHR13071:SF4">
    <property type="entry name" value="SMALL RIBOSOMAL SUBUNIT PROTEIN MS22"/>
    <property type="match status" value="1"/>
</dbReference>
<name>A0A8C6Y523_NAJNA</name>
<protein>
    <submittedName>
        <fullName evidence="1">Mitochondrial ribosomal protein S22</fullName>
    </submittedName>
</protein>
<dbReference type="OMA" id="GYIELTL"/>
<gene>
    <name evidence="1" type="primary">MRPS22</name>
</gene>
<organism evidence="1 2">
    <name type="scientific">Naja naja</name>
    <name type="common">Indian cobra</name>
    <dbReference type="NCBI Taxonomy" id="35670"/>
    <lineage>
        <taxon>Eukaryota</taxon>
        <taxon>Metazoa</taxon>
        <taxon>Chordata</taxon>
        <taxon>Craniata</taxon>
        <taxon>Vertebrata</taxon>
        <taxon>Euteleostomi</taxon>
        <taxon>Lepidosauria</taxon>
        <taxon>Squamata</taxon>
        <taxon>Bifurcata</taxon>
        <taxon>Unidentata</taxon>
        <taxon>Episquamata</taxon>
        <taxon>Toxicofera</taxon>
        <taxon>Serpentes</taxon>
        <taxon>Colubroidea</taxon>
        <taxon>Elapidae</taxon>
        <taxon>Elapinae</taxon>
        <taxon>Naja</taxon>
    </lineage>
</organism>
<reference evidence="1" key="1">
    <citation type="submission" date="2025-08" db="UniProtKB">
        <authorList>
            <consortium name="Ensembl"/>
        </authorList>
    </citation>
    <scope>IDENTIFICATION</scope>
</reference>
<dbReference type="OrthoDB" id="10052321at2759"/>
<sequence length="412" mass="47424">MVAEPVKKGLTVGLHFPVHTASSPERIVGAIPGQSNMASLAVSGCFRNGREALLLPRCLLRASWGWRGFCDGPGAEETKTDVPNPCFMDEKVQNLLSKMTGMDLQKIFKARKQELNPPVYKVMTESQLEEASELAAKTAKQYLKMPPVLNEREPIDDVLAEDRIIDGSEPHKYVFTDLTYDIPHSERFIVVRETNGVLRKATWEERDRMIQIYFPKEGRKIVPSSIFSDKNGAMTMFLQDRHEELLDRCLLQFEPDSADYIRIHHETYEDIDKNGKYDLLRSTKYFGGMVWYLVSRKKTEGLLLDMIQRNLFEDAVSLITLYHMLHPDCESAREAQEQDIQGIDLIKVVYTFYECKKVEKAYISIHWESQHCIFLVALEINAVYSYSELVFQFCVIRFSPNSSQMLIRILVT</sequence>
<dbReference type="AlphaFoldDB" id="A0A8C6Y523"/>
<evidence type="ECO:0000313" key="2">
    <source>
        <dbReference type="Proteomes" id="UP000694559"/>
    </source>
</evidence>
<dbReference type="InterPro" id="IPR019374">
    <property type="entry name" value="Ribosomal_mS22"/>
</dbReference>
<accession>A0A8C6Y523</accession>
<reference evidence="1" key="2">
    <citation type="submission" date="2025-09" db="UniProtKB">
        <authorList>
            <consortium name="Ensembl"/>
        </authorList>
    </citation>
    <scope>IDENTIFICATION</scope>
</reference>
<dbReference type="GeneTree" id="ENSGT00390000006095"/>
<dbReference type="Pfam" id="PF10245">
    <property type="entry name" value="MRP-S22"/>
    <property type="match status" value="1"/>
</dbReference>
<dbReference type="PANTHER" id="PTHR13071">
    <property type="entry name" value="MITOCHONDRIAL 28S RIBOSOMAL PROTEIN S22"/>
    <property type="match status" value="1"/>
</dbReference>
<dbReference type="Proteomes" id="UP000694559">
    <property type="component" value="Unplaced"/>
</dbReference>